<proteinExistence type="inferred from homology"/>
<evidence type="ECO:0000256" key="5">
    <source>
        <dbReference type="ARBA" id="ARBA00023136"/>
    </source>
</evidence>
<evidence type="ECO:0000256" key="3">
    <source>
        <dbReference type="ARBA" id="ARBA00022692"/>
    </source>
</evidence>
<comment type="similarity">
    <text evidence="2">Belongs to the TMEM86 family.</text>
</comment>
<feature type="transmembrane region" description="Helical" evidence="6">
    <location>
        <begin position="98"/>
        <end position="117"/>
    </location>
</feature>
<keyword evidence="3 6" id="KW-0812">Transmembrane</keyword>
<keyword evidence="4 6" id="KW-1133">Transmembrane helix</keyword>
<evidence type="ECO:0000256" key="2">
    <source>
        <dbReference type="ARBA" id="ARBA00007375"/>
    </source>
</evidence>
<gene>
    <name evidence="7" type="ORF">BLNAU_9478</name>
</gene>
<feature type="transmembrane region" description="Helical" evidence="6">
    <location>
        <begin position="216"/>
        <end position="237"/>
    </location>
</feature>
<dbReference type="EMBL" id="JARBJD010000065">
    <property type="protein sequence ID" value="KAK2955619.1"/>
    <property type="molecule type" value="Genomic_DNA"/>
</dbReference>
<keyword evidence="8" id="KW-1185">Reference proteome</keyword>
<keyword evidence="5 6" id="KW-0472">Membrane</keyword>
<protein>
    <submittedName>
        <fullName evidence="7">YhhN family protein</fullName>
    </submittedName>
</protein>
<evidence type="ECO:0000256" key="1">
    <source>
        <dbReference type="ARBA" id="ARBA00004141"/>
    </source>
</evidence>
<feature type="transmembrane region" description="Helical" evidence="6">
    <location>
        <begin position="191"/>
        <end position="210"/>
    </location>
</feature>
<name>A0ABQ9XVW5_9EUKA</name>
<sequence length="279" mass="32070">MRWTVLVIILVYVLEVIFGLTYIVLVLNGVYPQNVPFKPWPVLLNIPLVLVLFDLDLSKRYNLRSGRKYARKVLHSVGLFCGGVGDVTFKVIPNSNFWFIFGAIFFLGGHLFYLMSYWPRKGFQSVQQLLINIFLLLVVIFGIFCVAFDNLAGDTFMKFGLWIYLAIEGSMVIFLATQPKDQNYCKNCRRIGIAGSILFFFSDVIIILNQGRKKRILFTDPLVMITYYLGQSLLAYGTRERTCFEMKQSKTQEYVNFGQESNSKYKSLNDDTTSADHIV</sequence>
<feature type="transmembrane region" description="Helical" evidence="6">
    <location>
        <begin position="161"/>
        <end position="179"/>
    </location>
</feature>
<feature type="transmembrane region" description="Helical" evidence="6">
    <location>
        <begin position="7"/>
        <end position="31"/>
    </location>
</feature>
<reference evidence="7 8" key="1">
    <citation type="journal article" date="2022" name="bioRxiv">
        <title>Genomics of Preaxostyla Flagellates Illuminates Evolutionary Transitions and the Path Towards Mitochondrial Loss.</title>
        <authorList>
            <person name="Novak L.V.F."/>
            <person name="Treitli S.C."/>
            <person name="Pyrih J."/>
            <person name="Halakuc P."/>
            <person name="Pipaliya S.V."/>
            <person name="Vacek V."/>
            <person name="Brzon O."/>
            <person name="Soukal P."/>
            <person name="Eme L."/>
            <person name="Dacks J.B."/>
            <person name="Karnkowska A."/>
            <person name="Elias M."/>
            <person name="Hampl V."/>
        </authorList>
    </citation>
    <scope>NUCLEOTIDE SEQUENCE [LARGE SCALE GENOMIC DNA]</scope>
    <source>
        <strain evidence="7">NAU3</strain>
        <tissue evidence="7">Gut</tissue>
    </source>
</reference>
<dbReference type="Proteomes" id="UP001281761">
    <property type="component" value="Unassembled WGS sequence"/>
</dbReference>
<dbReference type="Pfam" id="PF07947">
    <property type="entry name" value="YhhN"/>
    <property type="match status" value="1"/>
</dbReference>
<dbReference type="InterPro" id="IPR012506">
    <property type="entry name" value="TMEM86B-like"/>
</dbReference>
<evidence type="ECO:0000256" key="6">
    <source>
        <dbReference type="SAM" id="Phobius"/>
    </source>
</evidence>
<dbReference type="PANTHER" id="PTHR31885:SF6">
    <property type="entry name" value="GH04784P"/>
    <property type="match status" value="1"/>
</dbReference>
<dbReference type="PANTHER" id="PTHR31885">
    <property type="entry name" value="GH04784P"/>
    <property type="match status" value="1"/>
</dbReference>
<evidence type="ECO:0000313" key="8">
    <source>
        <dbReference type="Proteomes" id="UP001281761"/>
    </source>
</evidence>
<organism evidence="7 8">
    <name type="scientific">Blattamonas nauphoetae</name>
    <dbReference type="NCBI Taxonomy" id="2049346"/>
    <lineage>
        <taxon>Eukaryota</taxon>
        <taxon>Metamonada</taxon>
        <taxon>Preaxostyla</taxon>
        <taxon>Oxymonadida</taxon>
        <taxon>Blattamonas</taxon>
    </lineage>
</organism>
<feature type="transmembrane region" description="Helical" evidence="6">
    <location>
        <begin position="129"/>
        <end position="149"/>
    </location>
</feature>
<accession>A0ABQ9XVW5</accession>
<evidence type="ECO:0000256" key="4">
    <source>
        <dbReference type="ARBA" id="ARBA00022989"/>
    </source>
</evidence>
<evidence type="ECO:0000313" key="7">
    <source>
        <dbReference type="EMBL" id="KAK2955619.1"/>
    </source>
</evidence>
<comment type="subcellular location">
    <subcellularLocation>
        <location evidence="1">Membrane</location>
        <topology evidence="1">Multi-pass membrane protein</topology>
    </subcellularLocation>
</comment>
<comment type="caution">
    <text evidence="7">The sequence shown here is derived from an EMBL/GenBank/DDBJ whole genome shotgun (WGS) entry which is preliminary data.</text>
</comment>